<comment type="caution">
    <text evidence="8">The sequence shown here is derived from an EMBL/GenBank/DDBJ whole genome shotgun (WGS) entry which is preliminary data.</text>
</comment>
<keyword evidence="3 7" id="KW-0812">Transmembrane</keyword>
<evidence type="ECO:0000256" key="6">
    <source>
        <dbReference type="ARBA" id="ARBA00037968"/>
    </source>
</evidence>
<reference evidence="8 9" key="1">
    <citation type="submission" date="2016-08" db="EMBL/GenBank/DDBJ databases">
        <title>Whole genome shotgun sequence of Pichia membranifaciens KS47-1.</title>
        <authorList>
            <person name="Konishi M."/>
            <person name="Ishida M."/>
            <person name="Arakawa T."/>
            <person name="Kato Y."/>
            <person name="Horiuchi J."/>
        </authorList>
    </citation>
    <scope>NUCLEOTIDE SEQUENCE [LARGE SCALE GENOMIC DNA]</scope>
    <source>
        <strain evidence="8 9">KS47-1</strain>
    </source>
</reference>
<protein>
    <recommendedName>
        <fullName evidence="10">Major facilitator superfamily (MFS) profile domain-containing protein</fullName>
    </recommendedName>
</protein>
<feature type="transmembrane region" description="Helical" evidence="7">
    <location>
        <begin position="428"/>
        <end position="446"/>
    </location>
</feature>
<feature type="transmembrane region" description="Helical" evidence="7">
    <location>
        <begin position="293"/>
        <end position="316"/>
    </location>
</feature>
<name>A0A1Q2YLM4_9ASCO</name>
<dbReference type="GO" id="GO:0022857">
    <property type="term" value="F:transmembrane transporter activity"/>
    <property type="evidence" value="ECO:0007669"/>
    <property type="project" value="InterPro"/>
</dbReference>
<comment type="subcellular location">
    <subcellularLocation>
        <location evidence="1">Membrane</location>
        <topology evidence="1">Multi-pass membrane protein</topology>
    </subcellularLocation>
</comment>
<evidence type="ECO:0000256" key="3">
    <source>
        <dbReference type="ARBA" id="ARBA00022692"/>
    </source>
</evidence>
<organism evidence="8 9">
    <name type="scientific">Pichia membranifaciens</name>
    <dbReference type="NCBI Taxonomy" id="4926"/>
    <lineage>
        <taxon>Eukaryota</taxon>
        <taxon>Fungi</taxon>
        <taxon>Dikarya</taxon>
        <taxon>Ascomycota</taxon>
        <taxon>Saccharomycotina</taxon>
        <taxon>Pichiomycetes</taxon>
        <taxon>Pichiales</taxon>
        <taxon>Pichiaceae</taxon>
        <taxon>Pichia</taxon>
    </lineage>
</organism>
<feature type="transmembrane region" description="Helical" evidence="7">
    <location>
        <begin position="137"/>
        <end position="161"/>
    </location>
</feature>
<dbReference type="PANTHER" id="PTHR43791">
    <property type="entry name" value="PERMEASE-RELATED"/>
    <property type="match status" value="1"/>
</dbReference>
<proteinExistence type="inferred from homology"/>
<dbReference type="PANTHER" id="PTHR43791:SF1">
    <property type="entry name" value="ALLANTOATE PERMEASE"/>
    <property type="match status" value="1"/>
</dbReference>
<dbReference type="FunFam" id="1.20.1250.20:FF:000064">
    <property type="entry name" value="MFS allantoate transporter"/>
    <property type="match status" value="1"/>
</dbReference>
<evidence type="ECO:0000256" key="7">
    <source>
        <dbReference type="SAM" id="Phobius"/>
    </source>
</evidence>
<evidence type="ECO:0000256" key="2">
    <source>
        <dbReference type="ARBA" id="ARBA00022448"/>
    </source>
</evidence>
<feature type="transmembrane region" description="Helical" evidence="7">
    <location>
        <begin position="365"/>
        <end position="384"/>
    </location>
</feature>
<dbReference type="GO" id="GO:0016020">
    <property type="term" value="C:membrane"/>
    <property type="evidence" value="ECO:0007669"/>
    <property type="project" value="UniProtKB-SubCell"/>
</dbReference>
<dbReference type="SUPFAM" id="SSF103473">
    <property type="entry name" value="MFS general substrate transporter"/>
    <property type="match status" value="1"/>
</dbReference>
<evidence type="ECO:0000256" key="4">
    <source>
        <dbReference type="ARBA" id="ARBA00022989"/>
    </source>
</evidence>
<dbReference type="EMBL" id="BDGI01000178">
    <property type="protein sequence ID" value="GAV30448.1"/>
    <property type="molecule type" value="Genomic_DNA"/>
</dbReference>
<dbReference type="Pfam" id="PF07690">
    <property type="entry name" value="MFS_1"/>
    <property type="match status" value="1"/>
</dbReference>
<dbReference type="InterPro" id="IPR036259">
    <property type="entry name" value="MFS_trans_sf"/>
</dbReference>
<accession>A0A1Q2YLM4</accession>
<evidence type="ECO:0008006" key="10">
    <source>
        <dbReference type="Google" id="ProtNLM"/>
    </source>
</evidence>
<feature type="transmembrane region" description="Helical" evidence="7">
    <location>
        <begin position="396"/>
        <end position="416"/>
    </location>
</feature>
<keyword evidence="4 7" id="KW-1133">Transmembrane helix</keyword>
<feature type="transmembrane region" description="Helical" evidence="7">
    <location>
        <begin position="231"/>
        <end position="251"/>
    </location>
</feature>
<evidence type="ECO:0000313" key="8">
    <source>
        <dbReference type="EMBL" id="GAV30448.1"/>
    </source>
</evidence>
<dbReference type="Proteomes" id="UP000186136">
    <property type="component" value="Unassembled WGS sequence"/>
</dbReference>
<dbReference type="InterPro" id="IPR011701">
    <property type="entry name" value="MFS"/>
</dbReference>
<feature type="transmembrane region" description="Helical" evidence="7">
    <location>
        <begin position="199"/>
        <end position="219"/>
    </location>
</feature>
<evidence type="ECO:0000256" key="1">
    <source>
        <dbReference type="ARBA" id="ARBA00004141"/>
    </source>
</evidence>
<dbReference type="Gene3D" id="1.20.1250.20">
    <property type="entry name" value="MFS general substrate transporter like domains"/>
    <property type="match status" value="2"/>
</dbReference>
<keyword evidence="2" id="KW-0813">Transport</keyword>
<dbReference type="OrthoDB" id="6730379at2759"/>
<feature type="transmembrane region" description="Helical" evidence="7">
    <location>
        <begin position="107"/>
        <end position="125"/>
    </location>
</feature>
<evidence type="ECO:0000313" key="9">
    <source>
        <dbReference type="Proteomes" id="UP000186136"/>
    </source>
</evidence>
<feature type="transmembrane region" description="Helical" evidence="7">
    <location>
        <begin position="458"/>
        <end position="479"/>
    </location>
</feature>
<dbReference type="AlphaFoldDB" id="A0A1Q2YLM4"/>
<comment type="similarity">
    <text evidence="6">Belongs to the major facilitator superfamily. Allantoate permease family.</text>
</comment>
<feature type="transmembrane region" description="Helical" evidence="7">
    <location>
        <begin position="336"/>
        <end position="356"/>
    </location>
</feature>
<gene>
    <name evidence="8" type="ORF">PMKS-003962</name>
</gene>
<keyword evidence="9" id="KW-1185">Reference proteome</keyword>
<evidence type="ECO:0000256" key="5">
    <source>
        <dbReference type="ARBA" id="ARBA00023136"/>
    </source>
</evidence>
<sequence>MTDSVDEKMSKIADSFDEKKGQNVVRLRHVLSTEELKDVDEAFQYGIDTEDFVMDPEKEKKVLRKIDIMILPMMCMLMTCQLMDKSTNSYASIVGLRTDLKMTSQEYSWVASSFYLGYLVFEYPANMLIQRFPLSKTLAFAVVSWGVIICCHGACHSSATFLLCRTLLGIFESFMDPSYMIMTSQWYRKEEQYIRCGIWLGLQGFGTMLGSGIAYGFYLHKDSFHFAPWRLLYIVTGVITIFFGILSFFHVPDIPAKAWFLNEEEKKYVVERIRLNRTGFGNKKFKLAQFKEAMLDPCIYLFFFYMVGYGITNGSIGNFGSILLKEQFHFPTGQSLLMNMIGSGIDIIFPLAFALLNHYFVPSRLGVGIIINVLIFIGLCMLAFAPENPAKLVGFYLSYLTTASWACMSSVVSSNIGGHTKKITANTAFLVGFCVGNMIGPQAYLGSEAPIYITAKRVMVGTFVLTIVSQILLLVIYVWRNKKKQTESKNYDDADGQLTFGDMTDLTNPKFTYIL</sequence>
<keyword evidence="5 7" id="KW-0472">Membrane</keyword>